<dbReference type="SMART" id="SM00829">
    <property type="entry name" value="PKS_ER"/>
    <property type="match status" value="1"/>
</dbReference>
<proteinExistence type="predicted"/>
<protein>
    <submittedName>
        <fullName evidence="3">Alcohol dehydrogenase</fullName>
    </submittedName>
</protein>
<evidence type="ECO:0000313" key="3">
    <source>
        <dbReference type="EMBL" id="KAF5548617.1"/>
    </source>
</evidence>
<dbReference type="PANTHER" id="PTHR45033:SF2">
    <property type="entry name" value="ZINC-TYPE ALCOHOL DEHYDROGENASE-LIKE PROTEIN C1773.06C"/>
    <property type="match status" value="1"/>
</dbReference>
<dbReference type="InterPro" id="IPR013149">
    <property type="entry name" value="ADH-like_C"/>
</dbReference>
<evidence type="ECO:0000256" key="1">
    <source>
        <dbReference type="ARBA" id="ARBA00023242"/>
    </source>
</evidence>
<organism evidence="3 4">
    <name type="scientific">Fusarium mexicanum</name>
    <dbReference type="NCBI Taxonomy" id="751941"/>
    <lineage>
        <taxon>Eukaryota</taxon>
        <taxon>Fungi</taxon>
        <taxon>Dikarya</taxon>
        <taxon>Ascomycota</taxon>
        <taxon>Pezizomycotina</taxon>
        <taxon>Sordariomycetes</taxon>
        <taxon>Hypocreomycetidae</taxon>
        <taxon>Hypocreales</taxon>
        <taxon>Nectriaceae</taxon>
        <taxon>Fusarium</taxon>
        <taxon>Fusarium fujikuroi species complex</taxon>
    </lineage>
</organism>
<accession>A0A8H5N185</accession>
<dbReference type="InterPro" id="IPR020843">
    <property type="entry name" value="ER"/>
</dbReference>
<dbReference type="InterPro" id="IPR052711">
    <property type="entry name" value="Zinc_ADH-like"/>
</dbReference>
<dbReference type="GO" id="GO:0016491">
    <property type="term" value="F:oxidoreductase activity"/>
    <property type="evidence" value="ECO:0007669"/>
    <property type="project" value="InterPro"/>
</dbReference>
<keyword evidence="4" id="KW-1185">Reference proteome</keyword>
<dbReference type="GO" id="GO:0008270">
    <property type="term" value="F:zinc ion binding"/>
    <property type="evidence" value="ECO:0007669"/>
    <property type="project" value="InterPro"/>
</dbReference>
<dbReference type="Proteomes" id="UP000522262">
    <property type="component" value="Unassembled WGS sequence"/>
</dbReference>
<evidence type="ECO:0000313" key="4">
    <source>
        <dbReference type="Proteomes" id="UP000522262"/>
    </source>
</evidence>
<reference evidence="3 4" key="1">
    <citation type="submission" date="2020-05" db="EMBL/GenBank/DDBJ databases">
        <title>Identification and distribution of gene clusters putatively required for synthesis of sphingolipid metabolism inhibitors in phylogenetically diverse species of the filamentous fungus Fusarium.</title>
        <authorList>
            <person name="Kim H.-S."/>
            <person name="Busman M."/>
            <person name="Brown D.W."/>
            <person name="Divon H."/>
            <person name="Uhlig S."/>
            <person name="Proctor R.H."/>
        </authorList>
    </citation>
    <scope>NUCLEOTIDE SEQUENCE [LARGE SCALE GENOMIC DNA]</scope>
    <source>
        <strain evidence="3 4">NRRL 53147</strain>
    </source>
</reference>
<dbReference type="CDD" id="cd08276">
    <property type="entry name" value="MDR7"/>
    <property type="match status" value="1"/>
</dbReference>
<dbReference type="CDD" id="cd00067">
    <property type="entry name" value="GAL4"/>
    <property type="match status" value="1"/>
</dbReference>
<gene>
    <name evidence="3" type="ORF">FMEXI_4619</name>
</gene>
<dbReference type="Pfam" id="PF00107">
    <property type="entry name" value="ADH_zinc_N"/>
    <property type="match status" value="1"/>
</dbReference>
<dbReference type="InterPro" id="IPR011032">
    <property type="entry name" value="GroES-like_sf"/>
</dbReference>
<dbReference type="Gene3D" id="3.40.50.720">
    <property type="entry name" value="NAD(P)-binding Rossmann-like Domain"/>
    <property type="match status" value="1"/>
</dbReference>
<comment type="caution">
    <text evidence="3">The sequence shown here is derived from an EMBL/GenBank/DDBJ whole genome shotgun (WGS) entry which is preliminary data.</text>
</comment>
<sequence>MAESPIHDAVMPPSLFLADRSPKHNSSDDIDICDPSKRFGREVPKRARQLPLLAYSILAFSSRHQVMLTGINDESSEEYHSHALRILIPILDDPMSSLDENLLAAAVLLRLYEEMCDVDTGTHLVGCARLWNNIPDFIAEGGLSEAASWILLRQNLHISLIKGEPMQVDLNKYRRSRSFVDTTDEDFANRIILVCCQVLETCFGPGAQPDYETWAHLGKEVALWHDSIPAHYHPYHSDRESTSAGVKSAFPVVWMMNPAQVMGYQHYCLARILLHISEPRLWVSSLKTIEHRVAADCNEVHPRCLQCERANLACSFSSPTLTKPPLNEDSLADLELLEHWHRYPVTGDMTETTRQLQHDLVRLGFSHHYLLNSILGLTALQLYSEDRSQSKWYVRAVAHQQTAITRARPHFESLTQAHEQALLGFSAFMSMYAVAEPIYRPSGICTESPFDPVEELLKALSFSRSTIMFVQQNFPPVVVSGSWLLTKFVAHHQGTENDLETRYPQLAFLQRCITSQVEGAHKKACLHAVKALFRRIATLSDNIGDPEPSKIVWGWGLEVNQIFLDLCSARYPAALVILVLTVPSSNNYINFLHITTTINHYLVLSIMSLPKTTKGWAVVGQGSFDNLKFDTQQPLPELSDNEVLVKFHAASLNFRDIMIAQGTYPFGVKPNIIPGSDGAGEVVAVGSKVTRFQEGSKVMTLFMQTYYSGPLTPRALGSAVGGSIDGTLREYGVFNENGLVDMPKNLSYLEASTLPCSALTAWNGLYGLKPVLPGDWVLTQGTGGVSISALQFAKAAGARVVATTSSAAKAQKLKELGADHVINYKEIPNWGEEAKRLTEGGVDHVLEVGGSHTITESLKAVNIGGSITIIGWIAGHGETGPSFPQILSSMAVVRGIVVGSRDQFEAMVRAIEAFDIKPVLDQQVFKLEELKDAYQYLVDQKHFSKVVVKIE</sequence>
<keyword evidence="1" id="KW-0539">Nucleus</keyword>
<dbReference type="AlphaFoldDB" id="A0A8H5N185"/>
<feature type="domain" description="Enoyl reductase (ER)" evidence="2">
    <location>
        <begin position="622"/>
        <end position="948"/>
    </location>
</feature>
<name>A0A8H5N185_9HYPO</name>
<dbReference type="InterPro" id="IPR001138">
    <property type="entry name" value="Zn2Cys6_DnaBD"/>
</dbReference>
<dbReference type="InterPro" id="IPR013154">
    <property type="entry name" value="ADH-like_N"/>
</dbReference>
<evidence type="ECO:0000259" key="2">
    <source>
        <dbReference type="SMART" id="SM00829"/>
    </source>
</evidence>
<dbReference type="SUPFAM" id="SSF50129">
    <property type="entry name" value="GroES-like"/>
    <property type="match status" value="1"/>
</dbReference>
<dbReference type="SUPFAM" id="SSF51735">
    <property type="entry name" value="NAD(P)-binding Rossmann-fold domains"/>
    <property type="match status" value="1"/>
</dbReference>
<dbReference type="GO" id="GO:0000981">
    <property type="term" value="F:DNA-binding transcription factor activity, RNA polymerase II-specific"/>
    <property type="evidence" value="ECO:0007669"/>
    <property type="project" value="InterPro"/>
</dbReference>
<dbReference type="Gene3D" id="3.90.180.10">
    <property type="entry name" value="Medium-chain alcohol dehydrogenases, catalytic domain"/>
    <property type="match status" value="1"/>
</dbReference>
<dbReference type="EMBL" id="JAAOAM010000096">
    <property type="protein sequence ID" value="KAF5548617.1"/>
    <property type="molecule type" value="Genomic_DNA"/>
</dbReference>
<dbReference type="InterPro" id="IPR036291">
    <property type="entry name" value="NAD(P)-bd_dom_sf"/>
</dbReference>
<dbReference type="PANTHER" id="PTHR45033">
    <property type="match status" value="1"/>
</dbReference>
<dbReference type="Pfam" id="PF08240">
    <property type="entry name" value="ADH_N"/>
    <property type="match status" value="1"/>
</dbReference>